<reference evidence="1 2" key="1">
    <citation type="submission" date="2010-12" db="EMBL/GenBank/DDBJ databases">
        <authorList>
            <person name="Muzny D."/>
            <person name="Qin X."/>
            <person name="Deng J."/>
            <person name="Jiang H."/>
            <person name="Liu Y."/>
            <person name="Qu J."/>
            <person name="Song X.-Z."/>
            <person name="Zhang L."/>
            <person name="Thornton R."/>
            <person name="Coyle M."/>
            <person name="Francisco L."/>
            <person name="Jackson L."/>
            <person name="Javaid M."/>
            <person name="Korchina V."/>
            <person name="Kovar C."/>
            <person name="Mata R."/>
            <person name="Mathew T."/>
            <person name="Ngo R."/>
            <person name="Nguyen L."/>
            <person name="Nguyen N."/>
            <person name="Okwuonu G."/>
            <person name="Ongeri F."/>
            <person name="Pham C."/>
            <person name="Simmons D."/>
            <person name="Wilczek-Boney K."/>
            <person name="Hale W."/>
            <person name="Jakkamsetti A."/>
            <person name="Pham P."/>
            <person name="Ruth R."/>
            <person name="San Lucas F."/>
            <person name="Warren J."/>
            <person name="Zhang J."/>
            <person name="Zhao Z."/>
            <person name="Zhou C."/>
            <person name="Zhu D."/>
            <person name="Lee S."/>
            <person name="Bess C."/>
            <person name="Blankenburg K."/>
            <person name="Forbes L."/>
            <person name="Fu Q."/>
            <person name="Gubbala S."/>
            <person name="Hirani K."/>
            <person name="Jayaseelan J.C."/>
            <person name="Lara F."/>
            <person name="Munidasa M."/>
            <person name="Palculict T."/>
            <person name="Patil S."/>
            <person name="Pu L.-L."/>
            <person name="Saada N."/>
            <person name="Tang L."/>
            <person name="Weissenberger G."/>
            <person name="Zhu Y."/>
            <person name="Hemphill L."/>
            <person name="Shang Y."/>
            <person name="Youmans B."/>
            <person name="Ayvaz T."/>
            <person name="Ross M."/>
            <person name="Santibanez J."/>
            <person name="Aqrawi P."/>
            <person name="Gross S."/>
            <person name="Joshi V."/>
            <person name="Fowler G."/>
            <person name="Nazareth L."/>
            <person name="Reid J."/>
            <person name="Worley K."/>
            <person name="Petrosino J."/>
            <person name="Highlander S."/>
            <person name="Gibbs R."/>
        </authorList>
    </citation>
    <scope>NUCLEOTIDE SEQUENCE [LARGE SCALE GENOMIC DNA]</scope>
    <source>
        <strain evidence="1 2">ATCC 51599</strain>
    </source>
</reference>
<dbReference type="STRING" id="887898.HMPREF0551_1305"/>
<evidence type="ECO:0000313" key="1">
    <source>
        <dbReference type="EMBL" id="EFV94888.1"/>
    </source>
</evidence>
<organism evidence="1 2">
    <name type="scientific">Lautropia mirabilis ATCC 51599</name>
    <dbReference type="NCBI Taxonomy" id="887898"/>
    <lineage>
        <taxon>Bacteria</taxon>
        <taxon>Pseudomonadati</taxon>
        <taxon>Pseudomonadota</taxon>
        <taxon>Betaproteobacteria</taxon>
        <taxon>Burkholderiales</taxon>
        <taxon>Burkholderiaceae</taxon>
        <taxon>Lautropia</taxon>
    </lineage>
</organism>
<evidence type="ECO:0000313" key="2">
    <source>
        <dbReference type="Proteomes" id="UP000011021"/>
    </source>
</evidence>
<protein>
    <submittedName>
        <fullName evidence="1">Uncharacterized protein</fullName>
    </submittedName>
</protein>
<gene>
    <name evidence="1" type="ORF">HMPREF0551_1305</name>
</gene>
<comment type="caution">
    <text evidence="1">The sequence shown here is derived from an EMBL/GenBank/DDBJ whole genome shotgun (WGS) entry which is preliminary data.</text>
</comment>
<accession>E7RX92</accession>
<keyword evidence="2" id="KW-1185">Reference proteome</keyword>
<dbReference type="EMBL" id="AEQP01000008">
    <property type="protein sequence ID" value="EFV94888.1"/>
    <property type="molecule type" value="Genomic_DNA"/>
</dbReference>
<dbReference type="Proteomes" id="UP000011021">
    <property type="component" value="Unassembled WGS sequence"/>
</dbReference>
<dbReference type="AlphaFoldDB" id="E7RX92"/>
<dbReference type="HOGENOM" id="CLU_2991128_0_0_4"/>
<proteinExistence type="predicted"/>
<name>E7RX92_9BURK</name>
<sequence length="57" mass="6190">MAAPSQADPALPGWPGCPGCCGEPSVCRKRRLHRNGFRLCRTPTPPAGRHHDSRPET</sequence>